<dbReference type="Pfam" id="PF03330">
    <property type="entry name" value="DPBB_1"/>
    <property type="match status" value="1"/>
</dbReference>
<accession>A0A6A5U7A9</accession>
<gene>
    <name evidence="4" type="ORF">CC80DRAFT_260533</name>
</gene>
<name>A0A6A5U7A9_9PLEO</name>
<dbReference type="PANTHER" id="PTHR31836">
    <property type="match status" value="1"/>
</dbReference>
<evidence type="ECO:0000313" key="5">
    <source>
        <dbReference type="Proteomes" id="UP000800035"/>
    </source>
</evidence>
<evidence type="ECO:0000256" key="2">
    <source>
        <dbReference type="SAM" id="SignalP"/>
    </source>
</evidence>
<dbReference type="InterPro" id="IPR051477">
    <property type="entry name" value="Expansin_CellWall"/>
</dbReference>
<dbReference type="OrthoDB" id="623670at2759"/>
<dbReference type="InterPro" id="IPR009009">
    <property type="entry name" value="RlpA-like_DPBB"/>
</dbReference>
<dbReference type="Proteomes" id="UP000800035">
    <property type="component" value="Unassembled WGS sequence"/>
</dbReference>
<feature type="chain" id="PRO_5025366490" description="RlpA-like protein double-psi beta-barrel domain-containing protein" evidence="2">
    <location>
        <begin position="26"/>
        <end position="137"/>
    </location>
</feature>
<feature type="signal peptide" evidence="2">
    <location>
        <begin position="1"/>
        <end position="25"/>
    </location>
</feature>
<keyword evidence="5" id="KW-1185">Reference proteome</keyword>
<dbReference type="PANTHER" id="PTHR31836:SF28">
    <property type="entry name" value="SRCR DOMAIN-CONTAINING PROTEIN-RELATED"/>
    <property type="match status" value="1"/>
</dbReference>
<protein>
    <recommendedName>
        <fullName evidence="3">RlpA-like protein double-psi beta-barrel domain-containing protein</fullName>
    </recommendedName>
</protein>
<dbReference type="CDD" id="cd22191">
    <property type="entry name" value="DPBB_RlpA_EXP_N-like"/>
    <property type="match status" value="1"/>
</dbReference>
<dbReference type="AlphaFoldDB" id="A0A6A5U7A9"/>
<proteinExistence type="predicted"/>
<evidence type="ECO:0000256" key="1">
    <source>
        <dbReference type="ARBA" id="ARBA00022729"/>
    </source>
</evidence>
<evidence type="ECO:0000259" key="3">
    <source>
        <dbReference type="Pfam" id="PF03330"/>
    </source>
</evidence>
<feature type="domain" description="RlpA-like protein double-psi beta-barrel" evidence="3">
    <location>
        <begin position="79"/>
        <end position="133"/>
    </location>
</feature>
<keyword evidence="1 2" id="KW-0732">Signal</keyword>
<reference evidence="4" key="1">
    <citation type="journal article" date="2020" name="Stud. Mycol.">
        <title>101 Dothideomycetes genomes: a test case for predicting lifestyles and emergence of pathogens.</title>
        <authorList>
            <person name="Haridas S."/>
            <person name="Albert R."/>
            <person name="Binder M."/>
            <person name="Bloem J."/>
            <person name="Labutti K."/>
            <person name="Salamov A."/>
            <person name="Andreopoulos B."/>
            <person name="Baker S."/>
            <person name="Barry K."/>
            <person name="Bills G."/>
            <person name="Bluhm B."/>
            <person name="Cannon C."/>
            <person name="Castanera R."/>
            <person name="Culley D."/>
            <person name="Daum C."/>
            <person name="Ezra D."/>
            <person name="Gonzalez J."/>
            <person name="Henrissat B."/>
            <person name="Kuo A."/>
            <person name="Liang C."/>
            <person name="Lipzen A."/>
            <person name="Lutzoni F."/>
            <person name="Magnuson J."/>
            <person name="Mondo S."/>
            <person name="Nolan M."/>
            <person name="Ohm R."/>
            <person name="Pangilinan J."/>
            <person name="Park H.-J."/>
            <person name="Ramirez L."/>
            <person name="Alfaro M."/>
            <person name="Sun H."/>
            <person name="Tritt A."/>
            <person name="Yoshinaga Y."/>
            <person name="Zwiers L.-H."/>
            <person name="Turgeon B."/>
            <person name="Goodwin S."/>
            <person name="Spatafora J."/>
            <person name="Crous P."/>
            <person name="Grigoriev I."/>
        </authorList>
    </citation>
    <scope>NUCLEOTIDE SEQUENCE</scope>
    <source>
        <strain evidence="4">CBS 675.92</strain>
    </source>
</reference>
<dbReference type="SUPFAM" id="SSF50685">
    <property type="entry name" value="Barwin-like endoglucanases"/>
    <property type="match status" value="1"/>
</dbReference>
<organism evidence="4 5">
    <name type="scientific">Byssothecium circinans</name>
    <dbReference type="NCBI Taxonomy" id="147558"/>
    <lineage>
        <taxon>Eukaryota</taxon>
        <taxon>Fungi</taxon>
        <taxon>Dikarya</taxon>
        <taxon>Ascomycota</taxon>
        <taxon>Pezizomycotina</taxon>
        <taxon>Dothideomycetes</taxon>
        <taxon>Pleosporomycetidae</taxon>
        <taxon>Pleosporales</taxon>
        <taxon>Massarineae</taxon>
        <taxon>Massarinaceae</taxon>
        <taxon>Byssothecium</taxon>
    </lineage>
</organism>
<sequence length="137" mass="15091">MAQKHKSPFISARLIFFSFFGSILAVPSDKRDDHSYAGDLTFYSPGLGACGQHSGPGEAVVAISHYTFDPNTPDGNPNHNKLCGKMMRITKDGRSVDVQVVDRCEGCQERDVDVPIPIFQQLADPTLGRVPVTWVWL</sequence>
<dbReference type="Gene3D" id="2.40.40.10">
    <property type="entry name" value="RlpA-like domain"/>
    <property type="match status" value="1"/>
</dbReference>
<dbReference type="InterPro" id="IPR036908">
    <property type="entry name" value="RlpA-like_sf"/>
</dbReference>
<dbReference type="EMBL" id="ML976982">
    <property type="protein sequence ID" value="KAF1960588.1"/>
    <property type="molecule type" value="Genomic_DNA"/>
</dbReference>
<evidence type="ECO:0000313" key="4">
    <source>
        <dbReference type="EMBL" id="KAF1960588.1"/>
    </source>
</evidence>